<sequence length="55" mass="6242">MFDEDPKAKPARTLEEMSIEELGYQIETLKEKIKLCEAEIAKKKQVKDAADAIFG</sequence>
<name>A0ABW2IN91_9PROT</name>
<evidence type="ECO:0000256" key="1">
    <source>
        <dbReference type="SAM" id="Coils"/>
    </source>
</evidence>
<proteinExistence type="predicted"/>
<dbReference type="Proteomes" id="UP001596492">
    <property type="component" value="Unassembled WGS sequence"/>
</dbReference>
<organism evidence="2 3">
    <name type="scientific">Hirschia litorea</name>
    <dbReference type="NCBI Taxonomy" id="1199156"/>
    <lineage>
        <taxon>Bacteria</taxon>
        <taxon>Pseudomonadati</taxon>
        <taxon>Pseudomonadota</taxon>
        <taxon>Alphaproteobacteria</taxon>
        <taxon>Hyphomonadales</taxon>
        <taxon>Hyphomonadaceae</taxon>
        <taxon>Hirschia</taxon>
    </lineage>
</organism>
<evidence type="ECO:0000313" key="3">
    <source>
        <dbReference type="Proteomes" id="UP001596492"/>
    </source>
</evidence>
<reference evidence="3" key="1">
    <citation type="journal article" date="2019" name="Int. J. Syst. Evol. Microbiol.">
        <title>The Global Catalogue of Microorganisms (GCM) 10K type strain sequencing project: providing services to taxonomists for standard genome sequencing and annotation.</title>
        <authorList>
            <consortium name="The Broad Institute Genomics Platform"/>
            <consortium name="The Broad Institute Genome Sequencing Center for Infectious Disease"/>
            <person name="Wu L."/>
            <person name="Ma J."/>
        </authorList>
    </citation>
    <scope>NUCLEOTIDE SEQUENCE [LARGE SCALE GENOMIC DNA]</scope>
    <source>
        <strain evidence="3">CCUG 51308</strain>
    </source>
</reference>
<keyword evidence="1" id="KW-0175">Coiled coil</keyword>
<evidence type="ECO:0000313" key="2">
    <source>
        <dbReference type="EMBL" id="MFC7292507.1"/>
    </source>
</evidence>
<dbReference type="InterPro" id="IPR009579">
    <property type="entry name" value="DUF1192"/>
</dbReference>
<accession>A0ABW2IN91</accession>
<comment type="caution">
    <text evidence="2">The sequence shown here is derived from an EMBL/GenBank/DDBJ whole genome shotgun (WGS) entry which is preliminary data.</text>
</comment>
<feature type="coiled-coil region" evidence="1">
    <location>
        <begin position="19"/>
        <end position="46"/>
    </location>
</feature>
<dbReference type="EMBL" id="JBHTBR010000005">
    <property type="protein sequence ID" value="MFC7292507.1"/>
    <property type="molecule type" value="Genomic_DNA"/>
</dbReference>
<protein>
    <submittedName>
        <fullName evidence="2">DUF1192 family protein</fullName>
    </submittedName>
</protein>
<gene>
    <name evidence="2" type="ORF">ACFQS8_12825</name>
</gene>
<dbReference type="Pfam" id="PF06698">
    <property type="entry name" value="DUF1192"/>
    <property type="match status" value="1"/>
</dbReference>
<dbReference type="RefSeq" id="WP_382167988.1">
    <property type="nucleotide sequence ID" value="NZ_JBHTBR010000005.1"/>
</dbReference>
<keyword evidence="3" id="KW-1185">Reference proteome</keyword>